<evidence type="ECO:0000256" key="2">
    <source>
        <dbReference type="SAM" id="Coils"/>
    </source>
</evidence>
<feature type="domain" description="C3H1-type" evidence="3">
    <location>
        <begin position="357"/>
        <end position="385"/>
    </location>
</feature>
<accession>A0ABR3J2A2</accession>
<organism evidence="4 5">
    <name type="scientific">Hohenbuehelia grisea</name>
    <dbReference type="NCBI Taxonomy" id="104357"/>
    <lineage>
        <taxon>Eukaryota</taxon>
        <taxon>Fungi</taxon>
        <taxon>Dikarya</taxon>
        <taxon>Basidiomycota</taxon>
        <taxon>Agaricomycotina</taxon>
        <taxon>Agaricomycetes</taxon>
        <taxon>Agaricomycetidae</taxon>
        <taxon>Agaricales</taxon>
        <taxon>Pleurotineae</taxon>
        <taxon>Pleurotaceae</taxon>
        <taxon>Hohenbuehelia</taxon>
    </lineage>
</organism>
<dbReference type="PANTHER" id="PTHR37543">
    <property type="entry name" value="CCCH ZINC FINGER DNA BINDING PROTEIN (AFU_ORTHOLOGUE AFUA_5G12760)"/>
    <property type="match status" value="1"/>
</dbReference>
<comment type="caution">
    <text evidence="4">The sequence shown here is derived from an EMBL/GenBank/DDBJ whole genome shotgun (WGS) entry which is preliminary data.</text>
</comment>
<feature type="zinc finger region" description="C3H1-type" evidence="1">
    <location>
        <begin position="317"/>
        <end position="345"/>
    </location>
</feature>
<gene>
    <name evidence="4" type="ORF">HGRIS_009698</name>
</gene>
<keyword evidence="5" id="KW-1185">Reference proteome</keyword>
<name>A0ABR3J2A2_9AGAR</name>
<feature type="zinc finger region" description="C3H1-type" evidence="1">
    <location>
        <begin position="357"/>
        <end position="385"/>
    </location>
</feature>
<feature type="coiled-coil region" evidence="2">
    <location>
        <begin position="24"/>
        <end position="51"/>
    </location>
</feature>
<keyword evidence="2" id="KW-0175">Coiled coil</keyword>
<proteinExistence type="predicted"/>
<evidence type="ECO:0000259" key="3">
    <source>
        <dbReference type="PROSITE" id="PS50103"/>
    </source>
</evidence>
<dbReference type="PROSITE" id="PS50103">
    <property type="entry name" value="ZF_C3H1"/>
    <property type="match status" value="2"/>
</dbReference>
<dbReference type="InterPro" id="IPR057683">
    <property type="entry name" value="DUF7923"/>
</dbReference>
<dbReference type="Proteomes" id="UP001556367">
    <property type="component" value="Unassembled WGS sequence"/>
</dbReference>
<reference evidence="5" key="1">
    <citation type="submission" date="2024-06" db="EMBL/GenBank/DDBJ databases">
        <title>Multi-omics analyses provide insights into the biosynthesis of the anticancer antibiotic pleurotin in Hohenbuehelia grisea.</title>
        <authorList>
            <person name="Weaver J.A."/>
            <person name="Alberti F."/>
        </authorList>
    </citation>
    <scope>NUCLEOTIDE SEQUENCE [LARGE SCALE GENOMIC DNA]</scope>
    <source>
        <strain evidence="5">T-177</strain>
    </source>
</reference>
<keyword evidence="1" id="KW-0479">Metal-binding</keyword>
<dbReference type="EMBL" id="JASNQZ010000012">
    <property type="protein sequence ID" value="KAL0949656.1"/>
    <property type="molecule type" value="Genomic_DNA"/>
</dbReference>
<evidence type="ECO:0000256" key="1">
    <source>
        <dbReference type="PROSITE-ProRule" id="PRU00723"/>
    </source>
</evidence>
<sequence length="406" mass="44609">MAGSVAEANKMLWDEELGRMLSLANSTIKRNTELETRVADLEMEVSLWKRAHGDLRELAERDSKAHNAQLVSLNHQLSNLDGVSDQPALILCVINAESLPFSEGLFVEGIQGGQIAAQELTRSIAEQLANDGVQLVSNRLSFWTTLYFNRSNLESKLVGNDICSKEQLDGFLSGFSQASTRFAVVDVGAGKDGADAKIKEYLQTYSRFQQTLRIFVGGYATSYAPLFSVLENEQLLGRIVLLSSPKEDDDLRTVPLPTLKIKSLFMEYAPDLVIKRPPPLIVPFNSNVSTSGGMISPQSPPRPSSGKLIDPSLPLHKQSPPPCNEHYLMNCSKGAALCKYSHGYVLTSEQLACLASNAKKAPCNWLKNGLHCPYGEKCCWGHVCPNGAKCFHLSKGKCWFKGGRFL</sequence>
<dbReference type="InterPro" id="IPR000571">
    <property type="entry name" value="Znf_CCCH"/>
</dbReference>
<protein>
    <recommendedName>
        <fullName evidence="3">C3H1-type domain-containing protein</fullName>
    </recommendedName>
</protein>
<keyword evidence="1" id="KW-0863">Zinc-finger</keyword>
<evidence type="ECO:0000313" key="5">
    <source>
        <dbReference type="Proteomes" id="UP001556367"/>
    </source>
</evidence>
<feature type="domain" description="C3H1-type" evidence="3">
    <location>
        <begin position="317"/>
        <end position="345"/>
    </location>
</feature>
<keyword evidence="1" id="KW-0862">Zinc</keyword>
<evidence type="ECO:0000313" key="4">
    <source>
        <dbReference type="EMBL" id="KAL0949656.1"/>
    </source>
</evidence>
<dbReference type="Pfam" id="PF25540">
    <property type="entry name" value="DUF7923"/>
    <property type="match status" value="1"/>
</dbReference>
<dbReference type="PANTHER" id="PTHR37543:SF1">
    <property type="entry name" value="CCCH ZINC FINGER DNA BINDING PROTEIN (AFU_ORTHOLOGUE AFUA_5G12760)"/>
    <property type="match status" value="1"/>
</dbReference>